<comment type="caution">
    <text evidence="6">The sequence shown here is derived from an EMBL/GenBank/DDBJ whole genome shotgun (WGS) entry which is preliminary data.</text>
</comment>
<dbReference type="RefSeq" id="WP_034840982.1">
    <property type="nucleotide sequence ID" value="NZ_JANX01000241.1"/>
</dbReference>
<dbReference type="PANTHER" id="PTHR31756:SF3">
    <property type="entry name" value="PYRUVATE, PHOSPHATE DIKINASE REGULATORY PROTEIN 1, CHLOROPLASTIC"/>
    <property type="match status" value="1"/>
</dbReference>
<dbReference type="GO" id="GO:0043531">
    <property type="term" value="F:ADP binding"/>
    <property type="evidence" value="ECO:0007669"/>
    <property type="project" value="UniProtKB-UniRule"/>
</dbReference>
<dbReference type="EC" id="2.7.11.32" evidence="5"/>
<dbReference type="EC" id="2.7.4.27" evidence="5"/>
<evidence type="ECO:0000256" key="4">
    <source>
        <dbReference type="ARBA" id="ARBA00022777"/>
    </source>
</evidence>
<dbReference type="InterPro" id="IPR005177">
    <property type="entry name" value="Kinase-pyrophosphorylase"/>
</dbReference>
<dbReference type="InterPro" id="IPR026565">
    <property type="entry name" value="PPDK_reg"/>
</dbReference>
<proteinExistence type="inferred from homology"/>
<dbReference type="AlphaFoldDB" id="A0A0A0D2N7"/>
<dbReference type="Pfam" id="PF03618">
    <property type="entry name" value="Kinase-PPPase"/>
    <property type="match status" value="1"/>
</dbReference>
<comment type="function">
    <text evidence="5">Bifunctional serine/threonine kinase and phosphorylase involved in the regulation of the pyruvate, phosphate dikinase (PPDK) by catalyzing its phosphorylation/dephosphorylation.</text>
</comment>
<comment type="similarity">
    <text evidence="5">Belongs to the pyruvate, phosphate/water dikinase regulatory protein family. PDRP subfamily.</text>
</comment>
<protein>
    <recommendedName>
        <fullName evidence="5">Putative pyruvate, phosphate dikinase regulatory protein</fullName>
        <shortName evidence="5">PPDK regulatory protein</shortName>
        <ecNumber evidence="5">2.7.11.32</ecNumber>
        <ecNumber evidence="5">2.7.4.27</ecNumber>
    </recommendedName>
</protein>
<keyword evidence="4 5" id="KW-0418">Kinase</keyword>
<gene>
    <name evidence="6" type="ORF">P409_18400</name>
</gene>
<dbReference type="PANTHER" id="PTHR31756">
    <property type="entry name" value="PYRUVATE, PHOSPHATE DIKINASE REGULATORY PROTEIN 1, CHLOROPLASTIC"/>
    <property type="match status" value="1"/>
</dbReference>
<evidence type="ECO:0000313" key="7">
    <source>
        <dbReference type="Proteomes" id="UP000029995"/>
    </source>
</evidence>
<organism evidence="6 7">
    <name type="scientific">Inquilinus limosus MP06</name>
    <dbReference type="NCBI Taxonomy" id="1398085"/>
    <lineage>
        <taxon>Bacteria</taxon>
        <taxon>Pseudomonadati</taxon>
        <taxon>Pseudomonadota</taxon>
        <taxon>Alphaproteobacteria</taxon>
        <taxon>Rhodospirillales</taxon>
        <taxon>Rhodospirillaceae</taxon>
        <taxon>Inquilinus</taxon>
    </lineage>
</organism>
<keyword evidence="1 5" id="KW-0723">Serine/threonine-protein kinase</keyword>
<comment type="catalytic activity">
    <reaction evidence="5">
        <text>N(tele)-phospho-L-histidyl/O-phospho-L-threonyl-[pyruvate, phosphate dikinase] + phosphate + H(+) = N(tele)-phospho-L-histidyl/L-threonyl-[pyruvate, phosphate dikinase] + diphosphate</text>
        <dbReference type="Rhea" id="RHEA:43696"/>
        <dbReference type="Rhea" id="RHEA-COMP:10650"/>
        <dbReference type="Rhea" id="RHEA-COMP:10651"/>
        <dbReference type="ChEBI" id="CHEBI:15378"/>
        <dbReference type="ChEBI" id="CHEBI:30013"/>
        <dbReference type="ChEBI" id="CHEBI:33019"/>
        <dbReference type="ChEBI" id="CHEBI:43474"/>
        <dbReference type="ChEBI" id="CHEBI:61977"/>
        <dbReference type="ChEBI" id="CHEBI:83586"/>
        <dbReference type="EC" id="2.7.4.27"/>
    </reaction>
</comment>
<dbReference type="GO" id="GO:0016776">
    <property type="term" value="F:phosphotransferase activity, phosphate group as acceptor"/>
    <property type="evidence" value="ECO:0007669"/>
    <property type="project" value="UniProtKB-UniRule"/>
</dbReference>
<dbReference type="OrthoDB" id="9782201at2"/>
<accession>A0A0A0D2N7</accession>
<dbReference type="Proteomes" id="UP000029995">
    <property type="component" value="Unassembled WGS sequence"/>
</dbReference>
<dbReference type="GO" id="GO:0004674">
    <property type="term" value="F:protein serine/threonine kinase activity"/>
    <property type="evidence" value="ECO:0007669"/>
    <property type="project" value="UniProtKB-UniRule"/>
</dbReference>
<evidence type="ECO:0000256" key="1">
    <source>
        <dbReference type="ARBA" id="ARBA00022527"/>
    </source>
</evidence>
<keyword evidence="2 5" id="KW-0808">Transferase</keyword>
<feature type="binding site" evidence="5">
    <location>
        <begin position="152"/>
        <end position="159"/>
    </location>
    <ligand>
        <name>ADP</name>
        <dbReference type="ChEBI" id="CHEBI:456216"/>
    </ligand>
</feature>
<dbReference type="NCBIfam" id="NF003742">
    <property type="entry name" value="PRK05339.1"/>
    <property type="match status" value="1"/>
</dbReference>
<dbReference type="HAMAP" id="MF_00921">
    <property type="entry name" value="PDRP"/>
    <property type="match status" value="1"/>
</dbReference>
<evidence type="ECO:0000313" key="6">
    <source>
        <dbReference type="EMBL" id="KGM32971.1"/>
    </source>
</evidence>
<evidence type="ECO:0000256" key="2">
    <source>
        <dbReference type="ARBA" id="ARBA00022679"/>
    </source>
</evidence>
<evidence type="ECO:0000256" key="5">
    <source>
        <dbReference type="HAMAP-Rule" id="MF_00921"/>
    </source>
</evidence>
<dbReference type="EMBL" id="JANX01000241">
    <property type="protein sequence ID" value="KGM32971.1"/>
    <property type="molecule type" value="Genomic_DNA"/>
</dbReference>
<name>A0A0A0D2N7_9PROT</name>
<keyword evidence="3 5" id="KW-0547">Nucleotide-binding</keyword>
<evidence type="ECO:0000256" key="3">
    <source>
        <dbReference type="ARBA" id="ARBA00022741"/>
    </source>
</evidence>
<dbReference type="GO" id="GO:0005524">
    <property type="term" value="F:ATP binding"/>
    <property type="evidence" value="ECO:0007669"/>
    <property type="project" value="InterPro"/>
</dbReference>
<sequence length="277" mass="30889">MAQTKTFHLHLVSDSTGDTIHSVARACLAQFEGAEPIEHFWNLVRTNRQLDMVVEEIRDHPGVVVFTLVDDGLRHRLMDVCGTLGVPCISVLDPIMAALAQQLGMAGHGRPGRQHAMDAAYFHRIEAMDYALAHDDGHLTGELHQADVILVGVSRTSKTPTCLYLANRGVKAANVPFVPGLPLPEDLHRISRPLIVGLTKDPERLIQLRRNRMQMLNQAQTTDYVDPEQVRSEVAEARRYFAKHRWPVLDVTRRAIEETAAEILSLLARRGRSAGIP</sequence>
<reference evidence="6 7" key="1">
    <citation type="submission" date="2014-01" db="EMBL/GenBank/DDBJ databases">
        <title>Genome sequence determination for a cystic fibrosis isolate, Inquilinus limosus.</title>
        <authorList>
            <person name="Pino M."/>
            <person name="Di Conza J."/>
            <person name="Gutkind G."/>
        </authorList>
    </citation>
    <scope>NUCLEOTIDE SEQUENCE [LARGE SCALE GENOMIC DNA]</scope>
    <source>
        <strain evidence="6 7">MP06</strain>
    </source>
</reference>
<comment type="catalytic activity">
    <reaction evidence="5">
        <text>N(tele)-phospho-L-histidyl/L-threonyl-[pyruvate, phosphate dikinase] + ADP = N(tele)-phospho-L-histidyl/O-phospho-L-threonyl-[pyruvate, phosphate dikinase] + AMP + H(+)</text>
        <dbReference type="Rhea" id="RHEA:43692"/>
        <dbReference type="Rhea" id="RHEA-COMP:10650"/>
        <dbReference type="Rhea" id="RHEA-COMP:10651"/>
        <dbReference type="ChEBI" id="CHEBI:15378"/>
        <dbReference type="ChEBI" id="CHEBI:30013"/>
        <dbReference type="ChEBI" id="CHEBI:61977"/>
        <dbReference type="ChEBI" id="CHEBI:83586"/>
        <dbReference type="ChEBI" id="CHEBI:456215"/>
        <dbReference type="ChEBI" id="CHEBI:456216"/>
        <dbReference type="EC" id="2.7.11.32"/>
    </reaction>
</comment>